<evidence type="ECO:0000256" key="1">
    <source>
        <dbReference type="SAM" id="Coils"/>
    </source>
</evidence>
<dbReference type="AlphaFoldDB" id="A0AAN6GTW2"/>
<feature type="region of interest" description="Disordered" evidence="2">
    <location>
        <begin position="179"/>
        <end position="241"/>
    </location>
</feature>
<keyword evidence="4" id="KW-1185">Reference proteome</keyword>
<evidence type="ECO:0000256" key="2">
    <source>
        <dbReference type="SAM" id="MobiDB-lite"/>
    </source>
</evidence>
<comment type="caution">
    <text evidence="3">The sequence shown here is derived from an EMBL/GenBank/DDBJ whole genome shotgun (WGS) entry which is preliminary data.</text>
</comment>
<organism evidence="3 4">
    <name type="scientific">Tilletia horrida</name>
    <dbReference type="NCBI Taxonomy" id="155126"/>
    <lineage>
        <taxon>Eukaryota</taxon>
        <taxon>Fungi</taxon>
        <taxon>Dikarya</taxon>
        <taxon>Basidiomycota</taxon>
        <taxon>Ustilaginomycotina</taxon>
        <taxon>Exobasidiomycetes</taxon>
        <taxon>Tilletiales</taxon>
        <taxon>Tilletiaceae</taxon>
        <taxon>Tilletia</taxon>
    </lineage>
</organism>
<feature type="compositionally biased region" description="Low complexity" evidence="2">
    <location>
        <begin position="198"/>
        <end position="213"/>
    </location>
</feature>
<gene>
    <name evidence="3" type="ORF">OC846_002583</name>
</gene>
<protein>
    <submittedName>
        <fullName evidence="3">Uncharacterized protein</fullName>
    </submittedName>
</protein>
<accession>A0AAN6GTW2</accession>
<evidence type="ECO:0000313" key="3">
    <source>
        <dbReference type="EMBL" id="KAK0553338.1"/>
    </source>
</evidence>
<proteinExistence type="predicted"/>
<dbReference type="EMBL" id="JAPDMZ010000052">
    <property type="protein sequence ID" value="KAK0553338.1"/>
    <property type="molecule type" value="Genomic_DNA"/>
</dbReference>
<keyword evidence="1" id="KW-0175">Coiled coil</keyword>
<name>A0AAN6GTW2_9BASI</name>
<evidence type="ECO:0000313" key="4">
    <source>
        <dbReference type="Proteomes" id="UP001176517"/>
    </source>
</evidence>
<reference evidence="3" key="1">
    <citation type="journal article" date="2023" name="PhytoFront">
        <title>Draft Genome Resources of Seven Strains of Tilletia horrida, Causal Agent of Kernel Smut of Rice.</title>
        <authorList>
            <person name="Khanal S."/>
            <person name="Antony Babu S."/>
            <person name="Zhou X.G."/>
        </authorList>
    </citation>
    <scope>NUCLEOTIDE SEQUENCE</scope>
    <source>
        <strain evidence="3">TX6</strain>
    </source>
</reference>
<sequence length="305" mass="33270">MSTHPNQAVVPQLRRPIITFGLEEARNLSVDIVQACSNVTPILPVSPILTPGLQTLKDLLLRSKDVSDSKQAAESLARYALQIYTGVSDSIMDFEILLQPNCPLLNILQDLDRDLESALEKIRTVQNTNTQWWRSATYVQTIKDTLTDAEKKIQRAVDLAHFRTSLAAFANQTTRIATASIRELPSTPRSRSPPPLPTSSSTATSATAPEPAAVMQTPDRAPPAPTSEVVPEPVPTQTSPITQDARLQKQLQLLARAHSILDQARPDELKTLQHALAQIKILETPTPASKGQCRSASVEATLTEA</sequence>
<feature type="compositionally biased region" description="Low complexity" evidence="2">
    <location>
        <begin position="226"/>
        <end position="241"/>
    </location>
</feature>
<feature type="coiled-coil region" evidence="1">
    <location>
        <begin position="108"/>
        <end position="159"/>
    </location>
</feature>
<dbReference type="Proteomes" id="UP001176517">
    <property type="component" value="Unassembled WGS sequence"/>
</dbReference>
<feature type="region of interest" description="Disordered" evidence="2">
    <location>
        <begin position="286"/>
        <end position="305"/>
    </location>
</feature>